<dbReference type="Proteomes" id="UP000051442">
    <property type="component" value="Unassembled WGS sequence"/>
</dbReference>
<protein>
    <submittedName>
        <fullName evidence="1">Uncharacterized protein</fullName>
    </submittedName>
</protein>
<dbReference type="OrthoDB" id="2299162at2"/>
<dbReference type="STRING" id="1423804.FD14_GL002506"/>
<gene>
    <name evidence="1" type="ORF">FD14_GL002506</name>
</gene>
<sequence>MTKDQETFKNYFVNIFEQHDADIIRSISWMTRNVNKMPNTIRVAYHHLTGKECNEVIKEICMLGG</sequence>
<dbReference type="RefSeq" id="WP_054734166.1">
    <property type="nucleotide sequence ID" value="NZ_AYZM01000171.1"/>
</dbReference>
<accession>A0A0R2ENR2</accession>
<proteinExistence type="predicted"/>
<dbReference type="AlphaFoldDB" id="A0A0R2ENR2"/>
<evidence type="ECO:0000313" key="1">
    <source>
        <dbReference type="EMBL" id="KRN17784.1"/>
    </source>
</evidence>
<evidence type="ECO:0000313" key="2">
    <source>
        <dbReference type="Proteomes" id="UP000051442"/>
    </source>
</evidence>
<keyword evidence="2" id="KW-1185">Reference proteome</keyword>
<comment type="caution">
    <text evidence="1">The sequence shown here is derived from an EMBL/GenBank/DDBJ whole genome shotgun (WGS) entry which is preliminary data.</text>
</comment>
<reference evidence="1 2" key="1">
    <citation type="journal article" date="2015" name="Genome Announc.">
        <title>Expanding the biotechnology potential of lactobacilli through comparative genomics of 213 strains and associated genera.</title>
        <authorList>
            <person name="Sun Z."/>
            <person name="Harris H.M."/>
            <person name="McCann A."/>
            <person name="Guo C."/>
            <person name="Argimon S."/>
            <person name="Zhang W."/>
            <person name="Yang X."/>
            <person name="Jeffery I.B."/>
            <person name="Cooney J.C."/>
            <person name="Kagawa T.F."/>
            <person name="Liu W."/>
            <person name="Song Y."/>
            <person name="Salvetti E."/>
            <person name="Wrobel A."/>
            <person name="Rasinkangas P."/>
            <person name="Parkhill J."/>
            <person name="Rea M.C."/>
            <person name="O'Sullivan O."/>
            <person name="Ritari J."/>
            <person name="Douillard F.P."/>
            <person name="Paul Ross R."/>
            <person name="Yang R."/>
            <person name="Briner A.E."/>
            <person name="Felis G.E."/>
            <person name="de Vos W.M."/>
            <person name="Barrangou R."/>
            <person name="Klaenhammer T.R."/>
            <person name="Caufield P.W."/>
            <person name="Cui Y."/>
            <person name="Zhang H."/>
            <person name="O'Toole P.W."/>
        </authorList>
    </citation>
    <scope>NUCLEOTIDE SEQUENCE [LARGE SCALE GENOMIC DNA]</scope>
    <source>
        <strain evidence="1 2">DSM 23365</strain>
    </source>
</reference>
<dbReference type="EMBL" id="AYZM01000171">
    <property type="protein sequence ID" value="KRN17784.1"/>
    <property type="molecule type" value="Genomic_DNA"/>
</dbReference>
<dbReference type="PATRIC" id="fig|1423804.4.peg.2710"/>
<name>A0A0R2ENR2_9LACO</name>
<organism evidence="1 2">
    <name type="scientific">Secundilactobacillus similis DSM 23365 = JCM 2765</name>
    <dbReference type="NCBI Taxonomy" id="1423804"/>
    <lineage>
        <taxon>Bacteria</taxon>
        <taxon>Bacillati</taxon>
        <taxon>Bacillota</taxon>
        <taxon>Bacilli</taxon>
        <taxon>Lactobacillales</taxon>
        <taxon>Lactobacillaceae</taxon>
        <taxon>Secundilactobacillus</taxon>
    </lineage>
</organism>